<keyword evidence="4" id="KW-1185">Reference proteome</keyword>
<proteinExistence type="predicted"/>
<keyword evidence="1" id="KW-0472">Membrane</keyword>
<dbReference type="InterPro" id="IPR025424">
    <property type="entry name" value="YrhK_domain"/>
</dbReference>
<organism evidence="3 4">
    <name type="scientific">Hoeflea alexandrii</name>
    <dbReference type="NCBI Taxonomy" id="288436"/>
    <lineage>
        <taxon>Bacteria</taxon>
        <taxon>Pseudomonadati</taxon>
        <taxon>Pseudomonadota</taxon>
        <taxon>Alphaproteobacteria</taxon>
        <taxon>Hyphomicrobiales</taxon>
        <taxon>Rhizobiaceae</taxon>
        <taxon>Hoeflea</taxon>
    </lineage>
</organism>
<dbReference type="Pfam" id="PF14145">
    <property type="entry name" value="YrhK"/>
    <property type="match status" value="1"/>
</dbReference>
<dbReference type="RefSeq" id="WP_252916846.1">
    <property type="nucleotide sequence ID" value="NZ_JAAAML010000003.1"/>
</dbReference>
<sequence length="95" mass="11235">MTLFKPSRRRRYVSDTQYYAWFELAYTTVDVCAALLFVVGSVMFFSENWQTAGTWCFLIGSICFALKPTLRIIRELRYVEEDDYEDLAKRYEDGS</sequence>
<evidence type="ECO:0000313" key="4">
    <source>
        <dbReference type="Proteomes" id="UP001320715"/>
    </source>
</evidence>
<comment type="caution">
    <text evidence="3">The sequence shown here is derived from an EMBL/GenBank/DDBJ whole genome shotgun (WGS) entry which is preliminary data.</text>
</comment>
<accession>A0ABT1CVA8</accession>
<feature type="domain" description="YrhK" evidence="2">
    <location>
        <begin position="22"/>
        <end position="75"/>
    </location>
</feature>
<keyword evidence="1" id="KW-1133">Transmembrane helix</keyword>
<feature type="transmembrane region" description="Helical" evidence="1">
    <location>
        <begin position="21"/>
        <end position="46"/>
    </location>
</feature>
<evidence type="ECO:0000259" key="2">
    <source>
        <dbReference type="Pfam" id="PF14145"/>
    </source>
</evidence>
<gene>
    <name evidence="3" type="ORF">GTW23_18265</name>
</gene>
<reference evidence="3 4" key="1">
    <citation type="submission" date="2020-01" db="EMBL/GenBank/DDBJ databases">
        <title>Genomes of bacteria type strains.</title>
        <authorList>
            <person name="Chen J."/>
            <person name="Zhu S."/>
            <person name="Yang J."/>
        </authorList>
    </citation>
    <scope>NUCLEOTIDE SEQUENCE [LARGE SCALE GENOMIC DNA]</scope>
    <source>
        <strain evidence="3 4">DSM 16655</strain>
    </source>
</reference>
<keyword evidence="1" id="KW-0812">Transmembrane</keyword>
<protein>
    <submittedName>
        <fullName evidence="3">N-acetyl-gamma-glutamyl-phosphate reductase</fullName>
    </submittedName>
</protein>
<evidence type="ECO:0000313" key="3">
    <source>
        <dbReference type="EMBL" id="MCO6410132.1"/>
    </source>
</evidence>
<dbReference type="Proteomes" id="UP001320715">
    <property type="component" value="Unassembled WGS sequence"/>
</dbReference>
<name>A0ABT1CVA8_9HYPH</name>
<evidence type="ECO:0000256" key="1">
    <source>
        <dbReference type="SAM" id="Phobius"/>
    </source>
</evidence>
<feature type="transmembrane region" description="Helical" evidence="1">
    <location>
        <begin position="52"/>
        <end position="70"/>
    </location>
</feature>
<dbReference type="EMBL" id="JAAAML010000003">
    <property type="protein sequence ID" value="MCO6410132.1"/>
    <property type="molecule type" value="Genomic_DNA"/>
</dbReference>